<comment type="subcellular location">
    <subcellularLocation>
        <location evidence="1">Nucleus</location>
    </subcellularLocation>
</comment>
<comment type="similarity">
    <text evidence="2">Belongs to the TRM6/GCD10 family.</text>
</comment>
<sequence length="455" mass="51477">MIDTQTDIDLLSSNHQIDHVEPLILIRSKFISAGNNLLLELPSGQIKPIRNLAPNTSISLGKFGKFQTNELINQPFGLTYEISEDGKLLPTSRDRFNYFENLLDNDNDNLNFLSNGNVDEIEATNENIKESNGAQKMTAEEIEELKKSGLSGREIILRQIQQHSAFELKSEFSKAKYIRRKEKKFLKMFTCLDPTVHNVTQYLFENNHFSIRGLRPDTLSQILTLSNVRPGWCGIVIDDIGGLLVGAILTRLDGHGIVYVINDTDSPPDFHLIDHLNLDPKLLVPLKSLNWTQIEPDWTTPEIEQVLNHPLVASQPLSPNSNDCKRETGPDRFNEKTRAKLKKKFKRAQELMKIRQDFLGNQFEGLITCSEYEPESIVSKLADRLSGSSTVVLYSPYLVPLSNLQNSLRKSSNFIHVTISEPWLRRYQVLPGRTHPEMNGTQGGGFILSAIKVIS</sequence>
<evidence type="ECO:0000256" key="2">
    <source>
        <dbReference type="ARBA" id="ARBA00008320"/>
    </source>
</evidence>
<dbReference type="OrthoDB" id="10254665at2759"/>
<evidence type="ECO:0000313" key="7">
    <source>
        <dbReference type="EMBL" id="MBW0488922.1"/>
    </source>
</evidence>
<comment type="caution">
    <text evidence="7">The sequence shown here is derived from an EMBL/GenBank/DDBJ whole genome shotgun (WGS) entry which is preliminary data.</text>
</comment>
<evidence type="ECO:0000256" key="6">
    <source>
        <dbReference type="ARBA" id="ARBA00032319"/>
    </source>
</evidence>
<dbReference type="Proteomes" id="UP000765509">
    <property type="component" value="Unassembled WGS sequence"/>
</dbReference>
<evidence type="ECO:0000256" key="1">
    <source>
        <dbReference type="ARBA" id="ARBA00004123"/>
    </source>
</evidence>
<dbReference type="PANTHER" id="PTHR12945:SF0">
    <property type="entry name" value="TRNA (ADENINE(58)-N(1))-METHYLTRANSFERASE NON-CATALYTIC SUBUNIT TRM6"/>
    <property type="match status" value="1"/>
</dbReference>
<dbReference type="EMBL" id="AVOT02009842">
    <property type="protein sequence ID" value="MBW0488922.1"/>
    <property type="molecule type" value="Genomic_DNA"/>
</dbReference>
<dbReference type="PANTHER" id="PTHR12945">
    <property type="entry name" value="TRANSLATION INITIATION FACTOR EIF3-RELATED"/>
    <property type="match status" value="1"/>
</dbReference>
<evidence type="ECO:0000256" key="3">
    <source>
        <dbReference type="ARBA" id="ARBA00021704"/>
    </source>
</evidence>
<reference evidence="7" key="1">
    <citation type="submission" date="2021-03" db="EMBL/GenBank/DDBJ databases">
        <title>Draft genome sequence of rust myrtle Austropuccinia psidii MF-1, a brazilian biotype.</title>
        <authorList>
            <person name="Quecine M.C."/>
            <person name="Pachon D.M.R."/>
            <person name="Bonatelli M.L."/>
            <person name="Correr F.H."/>
            <person name="Franceschini L.M."/>
            <person name="Leite T.F."/>
            <person name="Margarido G.R.A."/>
            <person name="Almeida C.A."/>
            <person name="Ferrarezi J.A."/>
            <person name="Labate C.A."/>
        </authorList>
    </citation>
    <scope>NUCLEOTIDE SEQUENCE</scope>
    <source>
        <strain evidence="7">MF-1</strain>
    </source>
</reference>
<dbReference type="Pfam" id="PF04189">
    <property type="entry name" value="Gcd10p"/>
    <property type="match status" value="1"/>
</dbReference>
<evidence type="ECO:0000256" key="4">
    <source>
        <dbReference type="ARBA" id="ARBA00022694"/>
    </source>
</evidence>
<keyword evidence="8" id="KW-1185">Reference proteome</keyword>
<dbReference type="AlphaFoldDB" id="A0A9Q3H2S5"/>
<keyword evidence="5" id="KW-0539">Nucleus</keyword>
<dbReference type="GO" id="GO:0031515">
    <property type="term" value="C:tRNA (m1A) methyltransferase complex"/>
    <property type="evidence" value="ECO:0007669"/>
    <property type="project" value="InterPro"/>
</dbReference>
<keyword evidence="4" id="KW-0819">tRNA processing</keyword>
<evidence type="ECO:0000313" key="8">
    <source>
        <dbReference type="Proteomes" id="UP000765509"/>
    </source>
</evidence>
<proteinExistence type="inferred from homology"/>
<organism evidence="7 8">
    <name type="scientific">Austropuccinia psidii MF-1</name>
    <dbReference type="NCBI Taxonomy" id="1389203"/>
    <lineage>
        <taxon>Eukaryota</taxon>
        <taxon>Fungi</taxon>
        <taxon>Dikarya</taxon>
        <taxon>Basidiomycota</taxon>
        <taxon>Pucciniomycotina</taxon>
        <taxon>Pucciniomycetes</taxon>
        <taxon>Pucciniales</taxon>
        <taxon>Sphaerophragmiaceae</taxon>
        <taxon>Austropuccinia</taxon>
    </lineage>
</organism>
<gene>
    <name evidence="7" type="ORF">O181_028637</name>
</gene>
<accession>A0A9Q3H2S5</accession>
<dbReference type="GO" id="GO:0030488">
    <property type="term" value="P:tRNA methylation"/>
    <property type="evidence" value="ECO:0007669"/>
    <property type="project" value="InterPro"/>
</dbReference>
<dbReference type="GO" id="GO:0005634">
    <property type="term" value="C:nucleus"/>
    <property type="evidence" value="ECO:0007669"/>
    <property type="project" value="UniProtKB-SubCell"/>
</dbReference>
<name>A0A9Q3H2S5_9BASI</name>
<dbReference type="InterPro" id="IPR017423">
    <property type="entry name" value="TRM6"/>
</dbReference>
<evidence type="ECO:0000256" key="5">
    <source>
        <dbReference type="ARBA" id="ARBA00023242"/>
    </source>
</evidence>
<protein>
    <recommendedName>
        <fullName evidence="3">tRNA (adenine(58)-N(1))-methyltransferase non-catalytic subunit TRM6</fullName>
    </recommendedName>
    <alternativeName>
        <fullName evidence="6">tRNA(m1A58)-methyltransferase subunit TRM6</fullName>
    </alternativeName>
</protein>